<feature type="compositionally biased region" description="Polar residues" evidence="1">
    <location>
        <begin position="392"/>
        <end position="404"/>
    </location>
</feature>
<feature type="compositionally biased region" description="Pro residues" evidence="1">
    <location>
        <begin position="434"/>
        <end position="446"/>
    </location>
</feature>
<proteinExistence type="predicted"/>
<accession>A0AAD9FUK0</accession>
<feature type="region of interest" description="Disordered" evidence="1">
    <location>
        <begin position="1"/>
        <end position="28"/>
    </location>
</feature>
<name>A0AAD9FUK0_PAPLA</name>
<organism evidence="2 3">
    <name type="scientific">Papiliotrema laurentii</name>
    <name type="common">Cryptococcus laurentii</name>
    <dbReference type="NCBI Taxonomy" id="5418"/>
    <lineage>
        <taxon>Eukaryota</taxon>
        <taxon>Fungi</taxon>
        <taxon>Dikarya</taxon>
        <taxon>Basidiomycota</taxon>
        <taxon>Agaricomycotina</taxon>
        <taxon>Tremellomycetes</taxon>
        <taxon>Tremellales</taxon>
        <taxon>Rhynchogastremaceae</taxon>
        <taxon>Papiliotrema</taxon>
    </lineage>
</organism>
<dbReference type="EMBL" id="JAODAN010000002">
    <property type="protein sequence ID" value="KAK1926564.1"/>
    <property type="molecule type" value="Genomic_DNA"/>
</dbReference>
<dbReference type="AlphaFoldDB" id="A0AAD9FUK0"/>
<evidence type="ECO:0000313" key="2">
    <source>
        <dbReference type="EMBL" id="KAK1926564.1"/>
    </source>
</evidence>
<reference evidence="2" key="1">
    <citation type="submission" date="2023-02" db="EMBL/GenBank/DDBJ databases">
        <title>Identification and recombinant expression of a fungal hydrolase from Papiliotrema laurentii that hydrolyzes apple cutin and clears colloidal polyester polyurethane.</title>
        <authorList>
            <consortium name="DOE Joint Genome Institute"/>
            <person name="Roman V.A."/>
            <person name="Bojanowski C."/>
            <person name="Crable B.R."/>
            <person name="Wagner D.N."/>
            <person name="Hung C.S."/>
            <person name="Nadeau L.J."/>
            <person name="Schratz L."/>
            <person name="Haridas S."/>
            <person name="Pangilinan J."/>
            <person name="Lipzen A."/>
            <person name="Na H."/>
            <person name="Yan M."/>
            <person name="Ng V."/>
            <person name="Grigoriev I.V."/>
            <person name="Spatafora J.W."/>
            <person name="Barlow D."/>
            <person name="Biffinger J."/>
            <person name="Kelley-Loughnane N."/>
            <person name="Varaljay V.A."/>
            <person name="Crookes-Goodson W.J."/>
        </authorList>
    </citation>
    <scope>NUCLEOTIDE SEQUENCE</scope>
    <source>
        <strain evidence="2">5307AH</strain>
    </source>
</reference>
<gene>
    <name evidence="2" type="ORF">DB88DRAFT_471095</name>
</gene>
<feature type="region of interest" description="Disordered" evidence="1">
    <location>
        <begin position="382"/>
        <end position="446"/>
    </location>
</feature>
<evidence type="ECO:0000313" key="3">
    <source>
        <dbReference type="Proteomes" id="UP001182556"/>
    </source>
</evidence>
<protein>
    <submittedName>
        <fullName evidence="2">Uncharacterized protein</fullName>
    </submittedName>
</protein>
<evidence type="ECO:0000256" key="1">
    <source>
        <dbReference type="SAM" id="MobiDB-lite"/>
    </source>
</evidence>
<comment type="caution">
    <text evidence="2">The sequence shown here is derived from an EMBL/GenBank/DDBJ whole genome shotgun (WGS) entry which is preliminary data.</text>
</comment>
<feature type="compositionally biased region" description="Polar residues" evidence="1">
    <location>
        <begin position="1"/>
        <end position="10"/>
    </location>
</feature>
<keyword evidence="3" id="KW-1185">Reference proteome</keyword>
<sequence length="446" mass="49455">MDRFTSSSSPRPRWGIFRRPTASSVPASNAKSTLHVKLTDAGVETKLVISPSCRGEDSFKAAVSALTIKDAINHYQWGRPWVGARPVERMSHLQTELNKYAGHLTNTIELRLSKNREDFEAIDEDRLVEAMKRFRSTREHMGRDVLTDNEVETLRKLDQSLYFSADRRPLKTSYSIWQPSEGRDPQLSQLYRFQNERTKHVIESALTGQERTLYEARASYMRAINSILHIFTYSRGLAIDDPKFAQQVNERASVTGNDDTERPISPVRRQLSQLSWGNPHHGQVPTSSAPLRAYHPSQLPIASPPSQVFLSPYYEYYQGPGSQIRGSLGEQSPGLTAAFNPAHNLPFGYPPQNPSSDVPSPVSPVGAGGRFSSMSGVPAITIPSTIEPPRSASDQRTGIHTSGYGSYYQEPPPGLPTAGDNSASPTFSEYGEMPPTPRGYPPTGPW</sequence>
<dbReference type="Proteomes" id="UP001182556">
    <property type="component" value="Unassembled WGS sequence"/>
</dbReference>